<gene>
    <name evidence="1" type="ORF">A2G96_16600</name>
</gene>
<dbReference type="AlphaFoldDB" id="A0A142JMB7"/>
<evidence type="ECO:0008006" key="3">
    <source>
        <dbReference type="Google" id="ProtNLM"/>
    </source>
</evidence>
<organism evidence="1 2">
    <name type="scientific">Cupriavidus nantongensis</name>
    <dbReference type="NCBI Taxonomy" id="1796606"/>
    <lineage>
        <taxon>Bacteria</taxon>
        <taxon>Pseudomonadati</taxon>
        <taxon>Pseudomonadota</taxon>
        <taxon>Betaproteobacteria</taxon>
        <taxon>Burkholderiales</taxon>
        <taxon>Burkholderiaceae</taxon>
        <taxon>Cupriavidus</taxon>
    </lineage>
</organism>
<keyword evidence="2" id="KW-1185">Reference proteome</keyword>
<accession>A0A142JMB7</accession>
<dbReference type="EMBL" id="CP014844">
    <property type="protein sequence ID" value="AMR79229.1"/>
    <property type="molecule type" value="Genomic_DNA"/>
</dbReference>
<sequence>MRYFFSYLCDGRSKPLVSRASELTPIHVAQYAQWLQLQGKTEGWSKHTARGYFAASKQMLWHLIHQGVIHAPEIDRFFPKAPIPTANGETRTKPLSNGEQQRLADALKADLIDLRHGGFALNPSEIATVRYLVIAMRSGGNPTPLLEMRRDALMPGLVPGVMGLRTYKYRGHQVHVRATRATPESISLPMDAVGLLRQAIADSKDLAAQAPDHLKDRVWLYRSALPADQFEIKCLAYATLVANIRKLVTRRMIVADDGSPLKVTISRLRASLAKRAWRLSDGDPIAVAGVLGNTTRVADTNYLGIDEQLQADAATFIERELGELLRGGTPKQVVPISQDTASGAHSVTPTGRCADSLHGARAPKDGTNHCDLFVMCLFCPSFAITGELADLWRLFSYQAFIISELDYFDAAYGQGSSGDAQLDHVRDLHRRAANFIDELSQRSFGQNIVAAAKEKALREPHPFWAYQTERLKLRRAAIHLHTAGGAND</sequence>
<dbReference type="Proteomes" id="UP000075238">
    <property type="component" value="Chromosome 1"/>
</dbReference>
<dbReference type="KEGG" id="cnan:A2G96_16600"/>
<proteinExistence type="predicted"/>
<evidence type="ECO:0000313" key="1">
    <source>
        <dbReference type="EMBL" id="AMR79229.1"/>
    </source>
</evidence>
<evidence type="ECO:0000313" key="2">
    <source>
        <dbReference type="Proteomes" id="UP000075238"/>
    </source>
</evidence>
<protein>
    <recommendedName>
        <fullName evidence="3">Core-binding (CB) domain-containing protein</fullName>
    </recommendedName>
</protein>
<name>A0A142JMB7_9BURK</name>
<dbReference type="STRING" id="1796606.A2G96_16600"/>
<reference evidence="1 2" key="1">
    <citation type="submission" date="2016-03" db="EMBL/GenBank/DDBJ databases">
        <title>Complete genome sequence of a novel chlorpyrifos degrading bacterium, Cupriavidus nantongensis sp. X1.</title>
        <authorList>
            <person name="Fang L."/>
        </authorList>
    </citation>
    <scope>NUCLEOTIDE SEQUENCE [LARGE SCALE GENOMIC DNA]</scope>
    <source>
        <strain evidence="1 2">X1</strain>
    </source>
</reference>